<evidence type="ECO:0000256" key="3">
    <source>
        <dbReference type="ARBA" id="ARBA00022801"/>
    </source>
</evidence>
<evidence type="ECO:0000256" key="2">
    <source>
        <dbReference type="ARBA" id="ARBA00022723"/>
    </source>
</evidence>
<dbReference type="NCBIfam" id="TIGR02022">
    <property type="entry name" value="hutF"/>
    <property type="match status" value="1"/>
</dbReference>
<dbReference type="InterPro" id="IPR010252">
    <property type="entry name" value="HutF"/>
</dbReference>
<dbReference type="InterPro" id="IPR032466">
    <property type="entry name" value="Metal_Hydrolase"/>
</dbReference>
<organism evidence="7 8">
    <name type="scientific">Microbaculum marinisediminis</name>
    <dbReference type="NCBI Taxonomy" id="2931392"/>
    <lineage>
        <taxon>Bacteria</taxon>
        <taxon>Pseudomonadati</taxon>
        <taxon>Pseudomonadota</taxon>
        <taxon>Alphaproteobacteria</taxon>
        <taxon>Hyphomicrobiales</taxon>
        <taxon>Tepidamorphaceae</taxon>
        <taxon>Microbaculum</taxon>
    </lineage>
</organism>
<dbReference type="Gene3D" id="3.20.20.140">
    <property type="entry name" value="Metal-dependent hydrolases"/>
    <property type="match status" value="1"/>
</dbReference>
<feature type="domain" description="Formimidoylglutamate deiminase N-terminal" evidence="6">
    <location>
        <begin position="9"/>
        <end position="41"/>
    </location>
</feature>
<evidence type="ECO:0000259" key="5">
    <source>
        <dbReference type="Pfam" id="PF01979"/>
    </source>
</evidence>
<dbReference type="NCBIfam" id="NF006681">
    <property type="entry name" value="PRK09229.1-2"/>
    <property type="match status" value="1"/>
</dbReference>
<reference evidence="7 8" key="1">
    <citation type="submission" date="2022-04" db="EMBL/GenBank/DDBJ databases">
        <authorList>
            <person name="Ye Y.-Q."/>
            <person name="Du Z.-J."/>
        </authorList>
    </citation>
    <scope>NUCLEOTIDE SEQUENCE [LARGE SCALE GENOMIC DNA]</scope>
    <source>
        <strain evidence="7 8">A6E488</strain>
    </source>
</reference>
<dbReference type="GO" id="GO:0005829">
    <property type="term" value="C:cytosol"/>
    <property type="evidence" value="ECO:0007669"/>
    <property type="project" value="TreeGrafter"/>
</dbReference>
<dbReference type="SUPFAM" id="SSF51556">
    <property type="entry name" value="Metallo-dependent hydrolases"/>
    <property type="match status" value="1"/>
</dbReference>
<dbReference type="Proteomes" id="UP001320898">
    <property type="component" value="Unassembled WGS sequence"/>
</dbReference>
<proteinExistence type="predicted"/>
<protein>
    <submittedName>
        <fullName evidence="7">Formimidoylglutamate deiminase</fullName>
        <ecNumber evidence="7">3.5.3.13</ecNumber>
    </submittedName>
</protein>
<dbReference type="PANTHER" id="PTHR11271">
    <property type="entry name" value="GUANINE DEAMINASE"/>
    <property type="match status" value="1"/>
</dbReference>
<dbReference type="GO" id="GO:0050416">
    <property type="term" value="F:formimidoylglutamate deiminase activity"/>
    <property type="evidence" value="ECO:0007669"/>
    <property type="project" value="UniProtKB-EC"/>
</dbReference>
<comment type="caution">
    <text evidence="7">The sequence shown here is derived from an EMBL/GenBank/DDBJ whole genome shotgun (WGS) entry which is preliminary data.</text>
</comment>
<dbReference type="InterPro" id="IPR051607">
    <property type="entry name" value="Metallo-dep_hydrolases"/>
</dbReference>
<keyword evidence="4" id="KW-0862">Zinc</keyword>
<dbReference type="NCBIfam" id="NF006683">
    <property type="entry name" value="PRK09229.1-4"/>
    <property type="match status" value="1"/>
</dbReference>
<dbReference type="Gene3D" id="2.30.40.10">
    <property type="entry name" value="Urease, subunit C, domain 1"/>
    <property type="match status" value="1"/>
</dbReference>
<dbReference type="NCBIfam" id="NF006684">
    <property type="entry name" value="PRK09229.1-5"/>
    <property type="match status" value="1"/>
</dbReference>
<keyword evidence="3 7" id="KW-0378">Hydrolase</keyword>
<dbReference type="Pfam" id="PF22429">
    <property type="entry name" value="HutF_N"/>
    <property type="match status" value="1"/>
</dbReference>
<keyword evidence="2" id="KW-0479">Metal-binding</keyword>
<evidence type="ECO:0000256" key="1">
    <source>
        <dbReference type="ARBA" id="ARBA00001947"/>
    </source>
</evidence>
<dbReference type="EC" id="3.5.3.13" evidence="7"/>
<sequence>MDTTRLWFEQALLPAGWADAVAIEISGGRIVAVTAGAARGAAVGFSGAAVPGLSNLHSHAFQRGMAGLTERRGPGDDSFWTWRETMYGFLARLTPDDVEAIAAELYAEMLEAGFTAVGEFHYLHHAPDGRPYDDIAEMAGRIASAASATGIGLTLLPVLYEAGGFGGAPAGDGQRRFANAVDRFESLVARSREIVRDLPGAVVGVAPHSLRAVTPDALDRIVAGADGPIHIHVAEQRKEVQDCLAWSGRRPVEWLFDHHRVDERWCLIHATHMSDAETAALAASGAVAGLCPVTEANLGDGIFPGVAYLRAGGRFGVGSDSNVRISVPEELSMLEYGQRLRDEGRNRLATDTGSTGRQVFARAVAGGVQALGRSTLGTTDGSTAGALAVGDVADIVRLTPDHSALVAARGDTWLDGWIFAGDNACVADVWAAGRHVVRDGSHVGRDAIATRFARTMRALAA</sequence>
<dbReference type="InterPro" id="IPR011059">
    <property type="entry name" value="Metal-dep_hydrolase_composite"/>
</dbReference>
<name>A0AAW5R0C0_9HYPH</name>
<evidence type="ECO:0000256" key="4">
    <source>
        <dbReference type="ARBA" id="ARBA00022833"/>
    </source>
</evidence>
<dbReference type="InterPro" id="IPR006680">
    <property type="entry name" value="Amidohydro-rel"/>
</dbReference>
<dbReference type="PANTHER" id="PTHR11271:SF48">
    <property type="entry name" value="AMIDOHYDROLASE-RELATED DOMAIN-CONTAINING PROTEIN"/>
    <property type="match status" value="1"/>
</dbReference>
<gene>
    <name evidence="7" type="ORF">MUB46_09300</name>
</gene>
<evidence type="ECO:0000313" key="8">
    <source>
        <dbReference type="Proteomes" id="UP001320898"/>
    </source>
</evidence>
<evidence type="ECO:0000313" key="7">
    <source>
        <dbReference type="EMBL" id="MCT8972049.1"/>
    </source>
</evidence>
<dbReference type="AlphaFoldDB" id="A0AAW5R0C0"/>
<dbReference type="RefSeq" id="WP_261615628.1">
    <property type="nucleotide sequence ID" value="NZ_JALIDZ010000004.1"/>
</dbReference>
<dbReference type="Pfam" id="PF01979">
    <property type="entry name" value="Amidohydro_1"/>
    <property type="match status" value="1"/>
</dbReference>
<keyword evidence="8" id="KW-1185">Reference proteome</keyword>
<evidence type="ECO:0000259" key="6">
    <source>
        <dbReference type="Pfam" id="PF22429"/>
    </source>
</evidence>
<comment type="cofactor">
    <cofactor evidence="1">
        <name>Zn(2+)</name>
        <dbReference type="ChEBI" id="CHEBI:29105"/>
    </cofactor>
</comment>
<dbReference type="GO" id="GO:0019239">
    <property type="term" value="F:deaminase activity"/>
    <property type="evidence" value="ECO:0007669"/>
    <property type="project" value="TreeGrafter"/>
</dbReference>
<dbReference type="GO" id="GO:0046872">
    <property type="term" value="F:metal ion binding"/>
    <property type="evidence" value="ECO:0007669"/>
    <property type="project" value="UniProtKB-KW"/>
</dbReference>
<dbReference type="SUPFAM" id="SSF51338">
    <property type="entry name" value="Composite domain of metallo-dependent hydrolases"/>
    <property type="match status" value="1"/>
</dbReference>
<accession>A0AAW5R0C0</accession>
<feature type="domain" description="Amidohydrolase-related" evidence="5">
    <location>
        <begin position="49"/>
        <end position="434"/>
    </location>
</feature>
<dbReference type="EMBL" id="JALIDZ010000004">
    <property type="protein sequence ID" value="MCT8972049.1"/>
    <property type="molecule type" value="Genomic_DNA"/>
</dbReference>
<dbReference type="InterPro" id="IPR055156">
    <property type="entry name" value="HutF-like_N"/>
</dbReference>